<keyword evidence="1" id="KW-0175">Coiled coil</keyword>
<keyword evidence="4" id="KW-1185">Reference proteome</keyword>
<dbReference type="GO" id="GO:0051598">
    <property type="term" value="P:meiotic recombination checkpoint signaling"/>
    <property type="evidence" value="ECO:0007669"/>
    <property type="project" value="Ensembl"/>
</dbReference>
<dbReference type="Pfam" id="PF05483">
    <property type="entry name" value="SCP-1"/>
    <property type="match status" value="1"/>
</dbReference>
<dbReference type="AlphaFoldDB" id="A0A3P8W9E7"/>
<reference evidence="3" key="2">
    <citation type="submission" date="2025-08" db="UniProtKB">
        <authorList>
            <consortium name="Ensembl"/>
        </authorList>
    </citation>
    <scope>IDENTIFICATION</scope>
</reference>
<dbReference type="KEGG" id="csem:103386574"/>
<feature type="coiled-coil region" evidence="1">
    <location>
        <begin position="251"/>
        <end position="306"/>
    </location>
</feature>
<dbReference type="FunCoup" id="A0A3P8W9E7">
    <property type="interactions" value="456"/>
</dbReference>
<dbReference type="RefSeq" id="XP_008319125.1">
    <property type="nucleotide sequence ID" value="XM_008320903.2"/>
</dbReference>
<dbReference type="GeneTree" id="ENSGT00390000003368"/>
<proteinExistence type="predicted"/>
<dbReference type="STRING" id="244447.ENSCSEP00000024148"/>
<dbReference type="GO" id="GO:0051026">
    <property type="term" value="P:chiasma assembly"/>
    <property type="evidence" value="ECO:0007669"/>
    <property type="project" value="TreeGrafter"/>
</dbReference>
<feature type="coiled-coil region" evidence="1">
    <location>
        <begin position="388"/>
        <end position="429"/>
    </location>
</feature>
<evidence type="ECO:0000313" key="4">
    <source>
        <dbReference type="Proteomes" id="UP000265120"/>
    </source>
</evidence>
<protein>
    <submittedName>
        <fullName evidence="3">Synaptonemal complex protein 1</fullName>
    </submittedName>
</protein>
<dbReference type="CTD" id="6847"/>
<dbReference type="GO" id="GO:0000802">
    <property type="term" value="C:transverse filament"/>
    <property type="evidence" value="ECO:0007669"/>
    <property type="project" value="TreeGrafter"/>
</dbReference>
<dbReference type="InterPro" id="IPR008827">
    <property type="entry name" value="SYCP1"/>
</dbReference>
<dbReference type="GO" id="GO:0007141">
    <property type="term" value="P:male meiosis I"/>
    <property type="evidence" value="ECO:0007669"/>
    <property type="project" value="Ensembl"/>
</dbReference>
<feature type="coiled-coil region" evidence="1">
    <location>
        <begin position="335"/>
        <end position="362"/>
    </location>
</feature>
<evidence type="ECO:0000256" key="1">
    <source>
        <dbReference type="SAM" id="Coils"/>
    </source>
</evidence>
<dbReference type="GO" id="GO:0000801">
    <property type="term" value="C:central element"/>
    <property type="evidence" value="ECO:0007669"/>
    <property type="project" value="TreeGrafter"/>
</dbReference>
<evidence type="ECO:0000313" key="3">
    <source>
        <dbReference type="Ensembl" id="ENSCSEP00000024148.1"/>
    </source>
</evidence>
<reference evidence="3" key="3">
    <citation type="submission" date="2025-09" db="UniProtKB">
        <authorList>
            <consortium name="Ensembl"/>
        </authorList>
    </citation>
    <scope>IDENTIFICATION</scope>
</reference>
<dbReference type="GeneID" id="103386574"/>
<name>A0A3P8W9E7_CYNSE</name>
<accession>A0A3P8W9E7</accession>
<dbReference type="Ensembl" id="ENSCSET00000024474.1">
    <property type="protein sequence ID" value="ENSCSEP00000024148.1"/>
    <property type="gene ID" value="ENSCSEG00000015408.1"/>
</dbReference>
<dbReference type="PANTHER" id="PTHR46918:SF1">
    <property type="entry name" value="SYNAPTONEMAL COMPLEX PROTEIN 1"/>
    <property type="match status" value="1"/>
</dbReference>
<dbReference type="Proteomes" id="UP000265120">
    <property type="component" value="Chromosome 11"/>
</dbReference>
<feature type="coiled-coil region" evidence="1">
    <location>
        <begin position="602"/>
        <end position="703"/>
    </location>
</feature>
<dbReference type="GO" id="GO:0000711">
    <property type="term" value="P:meiotic DNA repair synthesis"/>
    <property type="evidence" value="ECO:0007669"/>
    <property type="project" value="TreeGrafter"/>
</dbReference>
<dbReference type="PANTHER" id="PTHR46918">
    <property type="entry name" value="SYNAPTONEMAL COMPLEX PROTEIN 1"/>
    <property type="match status" value="1"/>
</dbReference>
<dbReference type="GO" id="GO:0003690">
    <property type="term" value="F:double-stranded DNA binding"/>
    <property type="evidence" value="ECO:0007669"/>
    <property type="project" value="TreeGrafter"/>
</dbReference>
<dbReference type="InParanoid" id="A0A3P8W9E7"/>
<dbReference type="GO" id="GO:0051878">
    <property type="term" value="P:lateral element assembly"/>
    <property type="evidence" value="ECO:0007669"/>
    <property type="project" value="TreeGrafter"/>
</dbReference>
<organism evidence="3 4">
    <name type="scientific">Cynoglossus semilaevis</name>
    <name type="common">Tongue sole</name>
    <dbReference type="NCBI Taxonomy" id="244447"/>
    <lineage>
        <taxon>Eukaryota</taxon>
        <taxon>Metazoa</taxon>
        <taxon>Chordata</taxon>
        <taxon>Craniata</taxon>
        <taxon>Vertebrata</taxon>
        <taxon>Euteleostomi</taxon>
        <taxon>Actinopterygii</taxon>
        <taxon>Neopterygii</taxon>
        <taxon>Teleostei</taxon>
        <taxon>Neoteleostei</taxon>
        <taxon>Acanthomorphata</taxon>
        <taxon>Carangaria</taxon>
        <taxon>Pleuronectiformes</taxon>
        <taxon>Pleuronectoidei</taxon>
        <taxon>Cynoglossidae</taxon>
        <taxon>Cynoglossinae</taxon>
        <taxon>Cynoglossus</taxon>
    </lineage>
</organism>
<feature type="coiled-coil region" evidence="1">
    <location>
        <begin position="458"/>
        <end position="570"/>
    </location>
</feature>
<dbReference type="GO" id="GO:0001673">
    <property type="term" value="C:male germ cell nucleus"/>
    <property type="evidence" value="ECO:0007669"/>
    <property type="project" value="TreeGrafter"/>
</dbReference>
<evidence type="ECO:0000256" key="2">
    <source>
        <dbReference type="SAM" id="MobiDB-lite"/>
    </source>
</evidence>
<dbReference type="Gene3D" id="1.20.5.1160">
    <property type="entry name" value="Vasodilator-stimulated phosphoprotein"/>
    <property type="match status" value="1"/>
</dbReference>
<reference evidence="3 4" key="1">
    <citation type="journal article" date="2014" name="Nat. Genet.">
        <title>Whole-genome sequence of a flatfish provides insights into ZW sex chromosome evolution and adaptation to a benthic lifestyle.</title>
        <authorList>
            <person name="Chen S."/>
            <person name="Zhang G."/>
            <person name="Shao C."/>
            <person name="Huang Q."/>
            <person name="Liu G."/>
            <person name="Zhang P."/>
            <person name="Song W."/>
            <person name="An N."/>
            <person name="Chalopin D."/>
            <person name="Volff J.N."/>
            <person name="Hong Y."/>
            <person name="Li Q."/>
            <person name="Sha Z."/>
            <person name="Zhou H."/>
            <person name="Xie M."/>
            <person name="Yu Q."/>
            <person name="Liu Y."/>
            <person name="Xiang H."/>
            <person name="Wang N."/>
            <person name="Wu K."/>
            <person name="Yang C."/>
            <person name="Zhou Q."/>
            <person name="Liao X."/>
            <person name="Yang L."/>
            <person name="Hu Q."/>
            <person name="Zhang J."/>
            <person name="Meng L."/>
            <person name="Jin L."/>
            <person name="Tian Y."/>
            <person name="Lian J."/>
            <person name="Yang J."/>
            <person name="Miao G."/>
            <person name="Liu S."/>
            <person name="Liang Z."/>
            <person name="Yan F."/>
            <person name="Li Y."/>
            <person name="Sun B."/>
            <person name="Zhang H."/>
            <person name="Zhang J."/>
            <person name="Zhu Y."/>
            <person name="Du M."/>
            <person name="Zhao Y."/>
            <person name="Schartl M."/>
            <person name="Tang Q."/>
            <person name="Wang J."/>
        </authorList>
    </citation>
    <scope>NUCLEOTIDE SEQUENCE</scope>
</reference>
<dbReference type="OrthoDB" id="10064612at2759"/>
<sequence length="1030" mass="119511">MTVVIKQMGKSSLFVKNYTAKLRDPLTVTSHSPKNKTMERDRGFNFKLLVPPRVNLGQVSDVGRQKAVEKIGDNMKTQERGYGVCFDKEQNKPLSSASVASLTKQTRQELPKMKAVPPVEKNERNYNPGQLCVSLFDEFEKIKCWKVRADSDTMQMEMQLQENKKTIETQRKAIQELQFANESLSMKLDEQISENEDLRNRDNATRNLCSILKDTFQQSAEKMHLFESEREETQHLLIENNERIQKLVSAFESLQIQVETDQQEMQKVKESLLQFDEIKEKICEEYKTKEEEVAVLQSELVTKENELQKTVFELQKTQAHSELLQLETDQQHKLLKQKESERETLLQKLQIAEQLHQETQKKCDASVAALEINKVEYSQILQSRELSLKELNKSRNEQAEKQKQLQTKIEELKGSLALERERATGLEGEVSAKDKDLQRKNILLSEMLEQSTKKDEQIRVLQNDLDTKSKSIKSLEGRIHETEFKVKELRAELLSRTEEVQLFKNEAEQALVEKGLLKKDCEAAAKAHEELKERFADTEIKVQDLEAQLLSEREKNKEHMEQQNKEISIEKERYGQLLTSFNDLQSEKIAIQQKYESERTACNDTGANIKATEERAENLTRENEKLQEKNQILRETVDYIKTNIQDKCQKTETLQKKFEENCEHLQEKITAKEKQLTNVETKLNNLRKKIEDKLKAQKEYQKENTILKKQLSKEGVKSSHLETVVNSLQDETQSMKRMYEEKHQKLLNEYEKKANFASELENEMLKLRITAADAVKDKEDTELKCQQKISDMVTLMEKHKSQCDRMVEEKEAELEAFRKREMETVARINSMELDLLKHQQLKKQLKIERTKTENLQKQLTDLKKEMSAMKKSGGRNKQSPDQQFREGKHPQSQKESNLKRHMFDFSAARKPAPYSKDGGSVSDMKNMDTDSNVASTPNLTCSFRNSKIKSYRVITPPSDATVAPWLKTIIDLDPKSDNSELNDLLIQSPVHHKSPGNFLKLAAIKRMRDAGWTAVTGCDKKKKKNEKIFA</sequence>
<feature type="region of interest" description="Disordered" evidence="2">
    <location>
        <begin position="866"/>
        <end position="931"/>
    </location>
</feature>